<organism evidence="2 3">
    <name type="scientific">Ancylostoma duodenale</name>
    <dbReference type="NCBI Taxonomy" id="51022"/>
    <lineage>
        <taxon>Eukaryota</taxon>
        <taxon>Metazoa</taxon>
        <taxon>Ecdysozoa</taxon>
        <taxon>Nematoda</taxon>
        <taxon>Chromadorea</taxon>
        <taxon>Rhabditida</taxon>
        <taxon>Rhabditina</taxon>
        <taxon>Rhabditomorpha</taxon>
        <taxon>Strongyloidea</taxon>
        <taxon>Ancylostomatidae</taxon>
        <taxon>Ancylostomatinae</taxon>
        <taxon>Ancylostoma</taxon>
    </lineage>
</organism>
<feature type="compositionally biased region" description="Basic and acidic residues" evidence="1">
    <location>
        <begin position="13"/>
        <end position="23"/>
    </location>
</feature>
<evidence type="ECO:0000313" key="2">
    <source>
        <dbReference type="EMBL" id="KIH63430.1"/>
    </source>
</evidence>
<dbReference type="EMBL" id="KN728659">
    <property type="protein sequence ID" value="KIH63430.1"/>
    <property type="molecule type" value="Genomic_DNA"/>
</dbReference>
<evidence type="ECO:0000256" key="1">
    <source>
        <dbReference type="SAM" id="MobiDB-lite"/>
    </source>
</evidence>
<dbReference type="Proteomes" id="UP000054047">
    <property type="component" value="Unassembled WGS sequence"/>
</dbReference>
<accession>A0A0C2GQ11</accession>
<evidence type="ECO:0000313" key="3">
    <source>
        <dbReference type="Proteomes" id="UP000054047"/>
    </source>
</evidence>
<keyword evidence="3" id="KW-1185">Reference proteome</keyword>
<reference evidence="2 3" key="1">
    <citation type="submission" date="2013-12" db="EMBL/GenBank/DDBJ databases">
        <title>Draft genome of the parsitic nematode Ancylostoma duodenale.</title>
        <authorList>
            <person name="Mitreva M."/>
        </authorList>
    </citation>
    <scope>NUCLEOTIDE SEQUENCE [LARGE SCALE GENOMIC DNA]</scope>
    <source>
        <strain evidence="2 3">Zhejiang</strain>
    </source>
</reference>
<feature type="region of interest" description="Disordered" evidence="1">
    <location>
        <begin position="1"/>
        <end position="44"/>
    </location>
</feature>
<gene>
    <name evidence="2" type="ORF">ANCDUO_06267</name>
</gene>
<proteinExistence type="predicted"/>
<dbReference type="AlphaFoldDB" id="A0A0C2GQ11"/>
<feature type="non-terminal residue" evidence="2">
    <location>
        <position position="78"/>
    </location>
</feature>
<sequence length="78" mass="8658">MVQAIDQRLSKGFSEHVEEEKRSRSLVISGLSEPSASASRSEKLNDLETKVDAVLDILKVECRPVEAYRMGNVVDGRP</sequence>
<protein>
    <submittedName>
        <fullName evidence="2">Uncharacterized protein</fullName>
    </submittedName>
</protein>
<name>A0A0C2GQ11_9BILA</name>